<accession>A0A1X0QYI8</accession>
<evidence type="ECO:0000313" key="2">
    <source>
        <dbReference type="EMBL" id="ORE04796.1"/>
    </source>
</evidence>
<proteinExistence type="predicted"/>
<feature type="region of interest" description="Disordered" evidence="1">
    <location>
        <begin position="23"/>
        <end position="57"/>
    </location>
</feature>
<dbReference type="AlphaFoldDB" id="A0A1X0QYI8"/>
<feature type="compositionally biased region" description="Basic and acidic residues" evidence="1">
    <location>
        <begin position="32"/>
        <end position="57"/>
    </location>
</feature>
<organism evidence="2">
    <name type="scientific">Rhizopus microsporus var. microsporus</name>
    <dbReference type="NCBI Taxonomy" id="86635"/>
    <lineage>
        <taxon>Eukaryota</taxon>
        <taxon>Fungi</taxon>
        <taxon>Fungi incertae sedis</taxon>
        <taxon>Mucoromycota</taxon>
        <taxon>Mucoromycotina</taxon>
        <taxon>Mucoromycetes</taxon>
        <taxon>Mucorales</taxon>
        <taxon>Mucorineae</taxon>
        <taxon>Rhizopodaceae</taxon>
        <taxon>Rhizopus</taxon>
    </lineage>
</organism>
<gene>
    <name evidence="2" type="ORF">BCV72DRAFT_257100</name>
</gene>
<name>A0A1X0QYI8_RHIZD</name>
<dbReference type="EMBL" id="KV921961">
    <property type="protein sequence ID" value="ORE04796.1"/>
    <property type="molecule type" value="Genomic_DNA"/>
</dbReference>
<dbReference type="Proteomes" id="UP000242414">
    <property type="component" value="Unassembled WGS sequence"/>
</dbReference>
<sequence length="291" mass="33504">MKNQGIGKILQFESTTETDGIDASVIKQNFDTSRKRPGTDNNRSQKPEEKKIEDDNNAKHIETLTRTELLSTNGRCVLIDSNRRDLLYCMKGTISAENKQILRFTSICRSKQSRHTKSLLQTLQLLPLRKMRFSSKLLPQQNDDKLIKSLKKKSGHDAVLVLGDWFAANVKFHEPIRNKGLIQMLKKSGFDLYLINEYKTSSLCPDCERKLEKFKIVDSSGPYRRKDVSKVKCNGLLRCKDHSPNKLWNRDLAAVCNFRKILMSLRETGERASCFRQSQPFTKPSHKRKQG</sequence>
<protein>
    <submittedName>
        <fullName evidence="2">Uncharacterized protein</fullName>
    </submittedName>
</protein>
<reference evidence="2" key="1">
    <citation type="journal article" date="2016" name="Proc. Natl. Acad. Sci. U.S.A.">
        <title>Lipid metabolic changes in an early divergent fungus govern the establishment of a mutualistic symbiosis with endobacteria.</title>
        <authorList>
            <person name="Lastovetsky O.A."/>
            <person name="Gaspar M.L."/>
            <person name="Mondo S.J."/>
            <person name="LaButti K.M."/>
            <person name="Sandor L."/>
            <person name="Grigoriev I.V."/>
            <person name="Henry S.A."/>
            <person name="Pawlowska T.E."/>
        </authorList>
    </citation>
    <scope>NUCLEOTIDE SEQUENCE [LARGE SCALE GENOMIC DNA]</scope>
    <source>
        <strain evidence="2">ATCC 52814</strain>
    </source>
</reference>
<dbReference type="VEuPathDB" id="FungiDB:BCV72DRAFT_257100"/>
<evidence type="ECO:0000256" key="1">
    <source>
        <dbReference type="SAM" id="MobiDB-lite"/>
    </source>
</evidence>